<keyword evidence="4 6" id="KW-0326">Glycosidase</keyword>
<sequence length="294" mass="33472">MAWADQRRYDAVKLSDINIRDPFILPDGGRYYMYGTRGREAWGGKCTGLDVYVSDDLENWTEPREAFTRPADFWADENFWAPEVHKYGGRYYMLASFKKDGVCRGTQILAADSPEGPFTPHSDGPVTPRDWECLDGTLYIEDGVPYMVFCHEWLQVHDGEMCALRLSDDLKCAVGEPVVLFRASEPEWAIKGADNYVTDGPFMYRTQGGKLLMIWSSSAAQGYCEAISYAEDGKLLGKWRHDPRLLFERDGGHGMIFRTNDGQLKFTLHQPNSNPDERPHIIDLVERDDTLYAG</sequence>
<evidence type="ECO:0000256" key="6">
    <source>
        <dbReference type="RuleBase" id="RU361187"/>
    </source>
</evidence>
<evidence type="ECO:0000256" key="3">
    <source>
        <dbReference type="ARBA" id="ARBA00022801"/>
    </source>
</evidence>
<dbReference type="AlphaFoldDB" id="A0A9D1S3U1"/>
<reference evidence="7" key="2">
    <citation type="journal article" date="2021" name="PeerJ">
        <title>Extensive microbial diversity within the chicken gut microbiome revealed by metagenomics and culture.</title>
        <authorList>
            <person name="Gilroy R."/>
            <person name="Ravi A."/>
            <person name="Getino M."/>
            <person name="Pursley I."/>
            <person name="Horton D.L."/>
            <person name="Alikhan N.F."/>
            <person name="Baker D."/>
            <person name="Gharbi K."/>
            <person name="Hall N."/>
            <person name="Watson M."/>
            <person name="Adriaenssens E.M."/>
            <person name="Foster-Nyarko E."/>
            <person name="Jarju S."/>
            <person name="Secka A."/>
            <person name="Antonio M."/>
            <person name="Oren A."/>
            <person name="Chaudhuri R.R."/>
            <person name="La Ragione R."/>
            <person name="Hildebrand F."/>
            <person name="Pallen M.J."/>
        </authorList>
    </citation>
    <scope>NUCLEOTIDE SEQUENCE</scope>
    <source>
        <strain evidence="7">ChiSxjej2B14-8506</strain>
    </source>
</reference>
<comment type="caution">
    <text evidence="7">The sequence shown here is derived from an EMBL/GenBank/DDBJ whole genome shotgun (WGS) entry which is preliminary data.</text>
</comment>
<keyword evidence="3 6" id="KW-0378">Hydrolase</keyword>
<dbReference type="InterPro" id="IPR050727">
    <property type="entry name" value="GH43_arabinanases"/>
</dbReference>
<comment type="pathway">
    <text evidence="1">Glycan metabolism; L-arabinan degradation.</text>
</comment>
<dbReference type="SUPFAM" id="SSF75005">
    <property type="entry name" value="Arabinanase/levansucrase/invertase"/>
    <property type="match status" value="1"/>
</dbReference>
<comment type="similarity">
    <text evidence="2 6">Belongs to the glycosyl hydrolase 43 family.</text>
</comment>
<dbReference type="GO" id="GO:0004553">
    <property type="term" value="F:hydrolase activity, hydrolyzing O-glycosyl compounds"/>
    <property type="evidence" value="ECO:0007669"/>
    <property type="project" value="InterPro"/>
</dbReference>
<dbReference type="PANTHER" id="PTHR43301">
    <property type="entry name" value="ARABINAN ENDO-1,5-ALPHA-L-ARABINOSIDASE"/>
    <property type="match status" value="1"/>
</dbReference>
<proteinExistence type="inferred from homology"/>
<dbReference type="InterPro" id="IPR006710">
    <property type="entry name" value="Glyco_hydro_43"/>
</dbReference>
<name>A0A9D1S3U1_9FIRM</name>
<evidence type="ECO:0000256" key="2">
    <source>
        <dbReference type="ARBA" id="ARBA00009865"/>
    </source>
</evidence>
<dbReference type="EMBL" id="DVNK01000014">
    <property type="protein sequence ID" value="HIU45980.1"/>
    <property type="molecule type" value="Genomic_DNA"/>
</dbReference>
<evidence type="ECO:0000256" key="1">
    <source>
        <dbReference type="ARBA" id="ARBA00004834"/>
    </source>
</evidence>
<evidence type="ECO:0000313" key="8">
    <source>
        <dbReference type="Proteomes" id="UP000824123"/>
    </source>
</evidence>
<accession>A0A9D1S3U1</accession>
<dbReference type="GO" id="GO:0005975">
    <property type="term" value="P:carbohydrate metabolic process"/>
    <property type="evidence" value="ECO:0007669"/>
    <property type="project" value="InterPro"/>
</dbReference>
<feature type="site" description="Important for catalytic activity, responsible for pKa modulation of the active site Glu and correct orientation of both the proton donor and substrate" evidence="5">
    <location>
        <position position="135"/>
    </location>
</feature>
<dbReference type="Proteomes" id="UP000824123">
    <property type="component" value="Unassembled WGS sequence"/>
</dbReference>
<reference evidence="7" key="1">
    <citation type="submission" date="2020-10" db="EMBL/GenBank/DDBJ databases">
        <authorList>
            <person name="Gilroy R."/>
        </authorList>
    </citation>
    <scope>NUCLEOTIDE SEQUENCE</scope>
    <source>
        <strain evidence="7">ChiSxjej2B14-8506</strain>
    </source>
</reference>
<evidence type="ECO:0000256" key="4">
    <source>
        <dbReference type="ARBA" id="ARBA00023295"/>
    </source>
</evidence>
<evidence type="ECO:0000313" key="7">
    <source>
        <dbReference type="EMBL" id="HIU45980.1"/>
    </source>
</evidence>
<protein>
    <submittedName>
        <fullName evidence="7">Family 43 glycosylhydrolase</fullName>
    </submittedName>
</protein>
<dbReference type="Gene3D" id="2.115.10.20">
    <property type="entry name" value="Glycosyl hydrolase domain, family 43"/>
    <property type="match status" value="1"/>
</dbReference>
<gene>
    <name evidence="7" type="ORF">IAC59_01815</name>
</gene>
<dbReference type="InterPro" id="IPR023296">
    <property type="entry name" value="Glyco_hydro_beta-prop_sf"/>
</dbReference>
<dbReference type="CDD" id="cd08981">
    <property type="entry name" value="GH43_Bt1873-like"/>
    <property type="match status" value="1"/>
</dbReference>
<dbReference type="PANTHER" id="PTHR43301:SF3">
    <property type="entry name" value="ARABINAN ENDO-1,5-ALPHA-L-ARABINOSIDASE A-RELATED"/>
    <property type="match status" value="1"/>
</dbReference>
<dbReference type="Pfam" id="PF04616">
    <property type="entry name" value="Glyco_hydro_43"/>
    <property type="match status" value="1"/>
</dbReference>
<organism evidence="7 8">
    <name type="scientific">Candidatus Fimadaptatus faecigallinarum</name>
    <dbReference type="NCBI Taxonomy" id="2840814"/>
    <lineage>
        <taxon>Bacteria</taxon>
        <taxon>Bacillati</taxon>
        <taxon>Bacillota</taxon>
        <taxon>Clostridia</taxon>
        <taxon>Eubacteriales</taxon>
        <taxon>Candidatus Fimadaptatus</taxon>
    </lineage>
</organism>
<evidence type="ECO:0000256" key="5">
    <source>
        <dbReference type="PIRSR" id="PIRSR606710-2"/>
    </source>
</evidence>